<dbReference type="AlphaFoldDB" id="A0A0F9B9P3"/>
<keyword evidence="1" id="KW-0472">Membrane</keyword>
<accession>A0A0F9B9P3</accession>
<sequence>MVVKKLKFIIYSIELGIIFAALYSSFDIILKIFLYGSLTLIEHNKLILIIELILSLLGIILFFFLMIDIWRKEFATP</sequence>
<gene>
    <name evidence="2" type="ORF">LCGC14_2476300</name>
</gene>
<keyword evidence="1" id="KW-1133">Transmembrane helix</keyword>
<dbReference type="EMBL" id="LAZR01038899">
    <property type="protein sequence ID" value="KKL18360.1"/>
    <property type="molecule type" value="Genomic_DNA"/>
</dbReference>
<protein>
    <submittedName>
        <fullName evidence="2">Uncharacterized protein</fullName>
    </submittedName>
</protein>
<feature type="transmembrane region" description="Helical" evidence="1">
    <location>
        <begin position="46"/>
        <end position="67"/>
    </location>
</feature>
<organism evidence="2">
    <name type="scientific">marine sediment metagenome</name>
    <dbReference type="NCBI Taxonomy" id="412755"/>
    <lineage>
        <taxon>unclassified sequences</taxon>
        <taxon>metagenomes</taxon>
        <taxon>ecological metagenomes</taxon>
    </lineage>
</organism>
<evidence type="ECO:0000313" key="2">
    <source>
        <dbReference type="EMBL" id="KKL18360.1"/>
    </source>
</evidence>
<proteinExistence type="predicted"/>
<name>A0A0F9B9P3_9ZZZZ</name>
<comment type="caution">
    <text evidence="2">The sequence shown here is derived from an EMBL/GenBank/DDBJ whole genome shotgun (WGS) entry which is preliminary data.</text>
</comment>
<reference evidence="2" key="1">
    <citation type="journal article" date="2015" name="Nature">
        <title>Complex archaea that bridge the gap between prokaryotes and eukaryotes.</title>
        <authorList>
            <person name="Spang A."/>
            <person name="Saw J.H."/>
            <person name="Jorgensen S.L."/>
            <person name="Zaremba-Niedzwiedzka K."/>
            <person name="Martijn J."/>
            <person name="Lind A.E."/>
            <person name="van Eijk R."/>
            <person name="Schleper C."/>
            <person name="Guy L."/>
            <person name="Ettema T.J."/>
        </authorList>
    </citation>
    <scope>NUCLEOTIDE SEQUENCE</scope>
</reference>
<evidence type="ECO:0000256" key="1">
    <source>
        <dbReference type="SAM" id="Phobius"/>
    </source>
</evidence>
<feature type="transmembrane region" description="Helical" evidence="1">
    <location>
        <begin position="12"/>
        <end position="34"/>
    </location>
</feature>
<keyword evidence="1" id="KW-0812">Transmembrane</keyword>